<accession>A0A6C0IMY5</accession>
<organism evidence="1">
    <name type="scientific">viral metagenome</name>
    <dbReference type="NCBI Taxonomy" id="1070528"/>
    <lineage>
        <taxon>unclassified sequences</taxon>
        <taxon>metagenomes</taxon>
        <taxon>organismal metagenomes</taxon>
    </lineage>
</organism>
<dbReference type="EMBL" id="MN740211">
    <property type="protein sequence ID" value="QHT93865.1"/>
    <property type="molecule type" value="Genomic_DNA"/>
</dbReference>
<reference evidence="1" key="1">
    <citation type="journal article" date="2020" name="Nature">
        <title>Giant virus diversity and host interactions through global metagenomics.</title>
        <authorList>
            <person name="Schulz F."/>
            <person name="Roux S."/>
            <person name="Paez-Espino D."/>
            <person name="Jungbluth S."/>
            <person name="Walsh D.A."/>
            <person name="Denef V.J."/>
            <person name="McMahon K.D."/>
            <person name="Konstantinidis K.T."/>
            <person name="Eloe-Fadrosh E.A."/>
            <person name="Kyrpides N.C."/>
            <person name="Woyke T."/>
        </authorList>
    </citation>
    <scope>NUCLEOTIDE SEQUENCE</scope>
    <source>
        <strain evidence="1">GVMAG-M-3300024258-14</strain>
    </source>
</reference>
<sequence>MANSKTVFIDIVFCNGEWIFESIENYMDPKETKTIYLENFEIFDDVKADEQIILTINAEECETREDFQGFCDIEKFGPKITGLLLVFNSDWFQNIFLGFFELLAEASNNLEWVNIDCDFYPHKWYNYFVANQKRFPRLKNFNIDICPDIIDEFYLTNWLNGVISNGVIANTTFSCNGENITSPIVVNDEVRFVEYYLMRFFENISDVKIYGVDENDVSQEVIEKLFIDANFNRRKAFLLCLASSNFLKAKENEVRPRFLQSSVIQVFECNDLLRIVSGFI</sequence>
<protein>
    <submittedName>
        <fullName evidence="1">Uncharacterized protein</fullName>
    </submittedName>
</protein>
<name>A0A6C0IMY5_9ZZZZ</name>
<evidence type="ECO:0000313" key="1">
    <source>
        <dbReference type="EMBL" id="QHT93865.1"/>
    </source>
</evidence>
<dbReference type="AlphaFoldDB" id="A0A6C0IMY5"/>
<proteinExistence type="predicted"/>